<dbReference type="GeneID" id="92032748"/>
<evidence type="ECO:0000256" key="8">
    <source>
        <dbReference type="SAM" id="MobiDB-lite"/>
    </source>
</evidence>
<keyword evidence="5" id="KW-0159">Chromosome partition</keyword>
<dbReference type="PANTHER" id="PTHR21394">
    <property type="entry name" value="MAU2 CHROMATID COHESION FACTOR HOMOLOG"/>
    <property type="match status" value="1"/>
</dbReference>
<comment type="subcellular location">
    <subcellularLocation>
        <location evidence="1">Nucleus</location>
    </subcellularLocation>
</comment>
<evidence type="ECO:0000256" key="2">
    <source>
        <dbReference type="ARBA" id="ARBA00008585"/>
    </source>
</evidence>
<keyword evidence="4" id="KW-0498">Mitosis</keyword>
<name>A0ABR1LZE7_9PEZI</name>
<feature type="compositionally biased region" description="Polar residues" evidence="8">
    <location>
        <begin position="156"/>
        <end position="169"/>
    </location>
</feature>
<evidence type="ECO:0000256" key="5">
    <source>
        <dbReference type="ARBA" id="ARBA00022829"/>
    </source>
</evidence>
<accession>A0ABR1LZE7</accession>
<keyword evidence="6" id="KW-0539">Nucleus</keyword>
<proteinExistence type="inferred from homology"/>
<protein>
    <submittedName>
        <fullName evidence="9">Cohesin loading factor-domain-containing protein</fullName>
    </submittedName>
</protein>
<sequence>MTVELSAMHYNYPQPGGGYGAPQPPQFYPQQRQQHPPAYPNGASLPPAPIPGTPGAYLAAHHQQHQHQHQYQYRQAHPMVVIPQRQPSNAHPHPHPHPQPPVPHNTYQQFGGPPMPAQYASPQPPPQRAPSRPSYPQSSSPHRPQTSSAPAPRPSQMVSVQIPSSKPPQQTDYAQLLLSLADEYIRAAHKIGPIVPLSKREKDEARYYALMARGLACLEAVLKKFRLVPRMEGKLILKFASLLHEETDNDDTAQEFLSKGITLCERNRMLDMKYSMQHLLARSLFKTNHVAAMKSIDTVLQHAEMYQHKVWIYAFRFLRASLCLKTGLRGDLIAAQHSLRAVVTWAESQGDRAIYVTALAMEATVHLRIMAPDSVEQAQRAIASARSLQLQSTEEELGFMVPYLDLMDLLCHLQTSKASAAGAKMSSLQAILDNLIQRKDLEENESFSILIHQSQFGPLTAMTGGIFQRGNDGRVRLTVSWMRRRDLCALGYYLSATTFQLHSPTADRLQRFLGEGLRMSQEHLRIPDTSLVSLPSAAERIGWHRILSWYMRVQQAFVACNKCEWQNARAIFQSLQKEVRQAPKAAQKPMSRFSTYLGAMIAQATGDLNTALSAYRVLYTNIPTEYSSQTDISTLSAMNALLILRTPTHPAHADAFALLRTIEAKAEAHPSDSIRAAVYLLKAITQQGRLDNAAPSVVSMKQNLQHALQASKHGGNDQLLAICITVLAATFFKDIVSAQADKGAKNSRQLAVRAGNPLWVVVATGLVANTAEKNGNVEQAAAARADAEGRLAALPKAVRDGFAAAAAGG</sequence>
<evidence type="ECO:0000256" key="6">
    <source>
        <dbReference type="ARBA" id="ARBA00023242"/>
    </source>
</evidence>
<keyword evidence="7" id="KW-0131">Cell cycle</keyword>
<feature type="region of interest" description="Disordered" evidence="8">
    <location>
        <begin position="11"/>
        <end position="169"/>
    </location>
</feature>
<organism evidence="9 10">
    <name type="scientific">Phyllosticta citribraziliensis</name>
    <dbReference type="NCBI Taxonomy" id="989973"/>
    <lineage>
        <taxon>Eukaryota</taxon>
        <taxon>Fungi</taxon>
        <taxon>Dikarya</taxon>
        <taxon>Ascomycota</taxon>
        <taxon>Pezizomycotina</taxon>
        <taxon>Dothideomycetes</taxon>
        <taxon>Dothideomycetes incertae sedis</taxon>
        <taxon>Botryosphaeriales</taxon>
        <taxon>Phyllostictaceae</taxon>
        <taxon>Phyllosticta</taxon>
    </lineage>
</organism>
<feature type="compositionally biased region" description="Low complexity" evidence="8">
    <location>
        <begin position="129"/>
        <end position="145"/>
    </location>
</feature>
<evidence type="ECO:0000256" key="1">
    <source>
        <dbReference type="ARBA" id="ARBA00004123"/>
    </source>
</evidence>
<evidence type="ECO:0000256" key="7">
    <source>
        <dbReference type="ARBA" id="ARBA00023306"/>
    </source>
</evidence>
<comment type="caution">
    <text evidence="9">The sequence shown here is derived from an EMBL/GenBank/DDBJ whole genome shotgun (WGS) entry which is preliminary data.</text>
</comment>
<comment type="similarity">
    <text evidence="2">Belongs to the SCC4/mau-2 family.</text>
</comment>
<evidence type="ECO:0000313" key="9">
    <source>
        <dbReference type="EMBL" id="KAK7539896.1"/>
    </source>
</evidence>
<keyword evidence="3" id="KW-0132">Cell division</keyword>
<evidence type="ECO:0000256" key="4">
    <source>
        <dbReference type="ARBA" id="ARBA00022776"/>
    </source>
</evidence>
<dbReference type="InterPro" id="IPR019440">
    <property type="entry name" value="MAU2"/>
</dbReference>
<dbReference type="EMBL" id="JBBPEH010000004">
    <property type="protein sequence ID" value="KAK7539896.1"/>
    <property type="molecule type" value="Genomic_DNA"/>
</dbReference>
<gene>
    <name evidence="9" type="ORF">J3D65DRAFT_620172</name>
</gene>
<keyword evidence="10" id="KW-1185">Reference proteome</keyword>
<evidence type="ECO:0000313" key="10">
    <source>
        <dbReference type="Proteomes" id="UP001360953"/>
    </source>
</evidence>
<reference evidence="9 10" key="1">
    <citation type="submission" date="2024-04" db="EMBL/GenBank/DDBJ databases">
        <title>Phyllosticta paracitricarpa is synonymous to the EU quarantine fungus P. citricarpa based on phylogenomic analyses.</title>
        <authorList>
            <consortium name="Lawrence Berkeley National Laboratory"/>
            <person name="Van ingen-buijs V.A."/>
            <person name="Van westerhoven A.C."/>
            <person name="Haridas S."/>
            <person name="Skiadas P."/>
            <person name="Martin F."/>
            <person name="Groenewald J.Z."/>
            <person name="Crous P.W."/>
            <person name="Seidl M.F."/>
        </authorList>
    </citation>
    <scope>NUCLEOTIDE SEQUENCE [LARGE SCALE GENOMIC DNA]</scope>
    <source>
        <strain evidence="9 10">CPC 17464</strain>
    </source>
</reference>
<dbReference type="RefSeq" id="XP_066657167.1">
    <property type="nucleotide sequence ID" value="XM_066799842.1"/>
</dbReference>
<dbReference type="Proteomes" id="UP001360953">
    <property type="component" value="Unassembled WGS sequence"/>
</dbReference>
<evidence type="ECO:0000256" key="3">
    <source>
        <dbReference type="ARBA" id="ARBA00022618"/>
    </source>
</evidence>
<dbReference type="Pfam" id="PF10345">
    <property type="entry name" value="Cohesin_load"/>
    <property type="match status" value="1"/>
</dbReference>